<dbReference type="SUPFAM" id="SSF81383">
    <property type="entry name" value="F-box domain"/>
    <property type="match status" value="1"/>
</dbReference>
<keyword evidence="3" id="KW-1185">Reference proteome</keyword>
<organism evidence="2 3">
    <name type="scientific">Cutaneotrichosporon cavernicola</name>
    <dbReference type="NCBI Taxonomy" id="279322"/>
    <lineage>
        <taxon>Eukaryota</taxon>
        <taxon>Fungi</taxon>
        <taxon>Dikarya</taxon>
        <taxon>Basidiomycota</taxon>
        <taxon>Agaricomycotina</taxon>
        <taxon>Tremellomycetes</taxon>
        <taxon>Trichosporonales</taxon>
        <taxon>Trichosporonaceae</taxon>
        <taxon>Cutaneotrichosporon</taxon>
    </lineage>
</organism>
<dbReference type="Proteomes" id="UP001233271">
    <property type="component" value="Chromosome 7b"/>
</dbReference>
<gene>
    <name evidence="2" type="ORF">CcaverHIS019_0702910</name>
</gene>
<dbReference type="AlphaFoldDB" id="A0AA48QYW8"/>
<evidence type="ECO:0000259" key="1">
    <source>
        <dbReference type="PROSITE" id="PS50181"/>
    </source>
</evidence>
<dbReference type="Gene3D" id="1.20.1280.50">
    <property type="match status" value="1"/>
</dbReference>
<reference evidence="2" key="1">
    <citation type="journal article" date="2023" name="BMC Genomics">
        <title>Chromosome-level genome assemblies of Cutaneotrichosporon spp. (Trichosporonales, Basidiomycota) reveal imbalanced evolution between nucleotide sequences and chromosome synteny.</title>
        <authorList>
            <person name="Kobayashi Y."/>
            <person name="Kayamori A."/>
            <person name="Aoki K."/>
            <person name="Shiwa Y."/>
            <person name="Matsutani M."/>
            <person name="Fujita N."/>
            <person name="Sugita T."/>
            <person name="Iwasaki W."/>
            <person name="Tanaka N."/>
            <person name="Takashima M."/>
        </authorList>
    </citation>
    <scope>NUCLEOTIDE SEQUENCE</scope>
    <source>
        <strain evidence="2">HIS019</strain>
    </source>
</reference>
<dbReference type="PROSITE" id="PS50181">
    <property type="entry name" value="FBOX"/>
    <property type="match status" value="1"/>
</dbReference>
<protein>
    <recommendedName>
        <fullName evidence="1">F-box domain-containing protein</fullName>
    </recommendedName>
</protein>
<name>A0AA48QYW8_9TREE</name>
<accession>A0AA48QYW8</accession>
<dbReference type="InterPro" id="IPR036047">
    <property type="entry name" value="F-box-like_dom_sf"/>
</dbReference>
<proteinExistence type="predicted"/>
<dbReference type="Pfam" id="PF12937">
    <property type="entry name" value="F-box-like"/>
    <property type="match status" value="1"/>
</dbReference>
<dbReference type="EMBL" id="AP028219">
    <property type="protein sequence ID" value="BEI94710.1"/>
    <property type="molecule type" value="Genomic_DNA"/>
</dbReference>
<feature type="domain" description="F-box" evidence="1">
    <location>
        <begin position="20"/>
        <end position="70"/>
    </location>
</feature>
<evidence type="ECO:0000313" key="3">
    <source>
        <dbReference type="Proteomes" id="UP001233271"/>
    </source>
</evidence>
<sequence length="400" mass="44178">MSTSMMMVNKVNELRYPSQSSAFLALPYEVLLEILVLLGAEDVHSLLATSTTCRQLHALLYDDQRVWRGLALAVYDDPAHACAFLQPQEVDWQARVLSRAIATEILMDSRNVLGETSSRQLDLLLLKREEFAFLALNGRGTAYAVLDILRRVLDGDMWDGEAAVEAESPFIKLWRLSPVDMTCDSNGLVDWSTISAMVSILLWQYASEEAQVDVERIERSISAPLVGVGLGSGEDWAGVSGDWYAVAQFFSEWRSDVPLAELGTWTVSPCSLEDTLDGFSAFMGRLPTAQEATVLDPIVPFSTACAPIYFSGSNHTLPHTDGTPVNVHIRGVVRLSVDYPPAAVWTWVIERPDNQVIARVVQMPGRGSGFFGRLVMVGMVGTLNPVEFDEIEGAVWMMRT</sequence>
<dbReference type="InterPro" id="IPR001810">
    <property type="entry name" value="F-box_dom"/>
</dbReference>
<dbReference type="KEGG" id="ccac:CcaHIS019_0702910"/>
<dbReference type="GeneID" id="85498580"/>
<evidence type="ECO:0000313" key="2">
    <source>
        <dbReference type="EMBL" id="BEI94710.1"/>
    </source>
</evidence>
<dbReference type="RefSeq" id="XP_060459975.1">
    <property type="nucleotide sequence ID" value="XM_060603708.1"/>
</dbReference>